<proteinExistence type="predicted"/>
<feature type="transmembrane region" description="Helical" evidence="7">
    <location>
        <begin position="697"/>
        <end position="720"/>
    </location>
</feature>
<dbReference type="Proteomes" id="UP000596337">
    <property type="component" value="Chromosome 2"/>
</dbReference>
<feature type="domain" description="ABC3 transporter permease C-terminal" evidence="8">
    <location>
        <begin position="703"/>
        <end position="813"/>
    </location>
</feature>
<accession>A0AA92LVF4</accession>
<evidence type="ECO:0000256" key="7">
    <source>
        <dbReference type="SAM" id="Phobius"/>
    </source>
</evidence>
<evidence type="ECO:0000256" key="3">
    <source>
        <dbReference type="ARBA" id="ARBA00022692"/>
    </source>
</evidence>
<gene>
    <name evidence="9" type="ORF">JOS67_22030</name>
</gene>
<dbReference type="InterPro" id="IPR003838">
    <property type="entry name" value="ABC3_permease_C"/>
</dbReference>
<dbReference type="InterPro" id="IPR038766">
    <property type="entry name" value="Membrane_comp_ABC_pdt"/>
</dbReference>
<feature type="transmembrane region" description="Helical" evidence="7">
    <location>
        <begin position="310"/>
        <end position="337"/>
    </location>
</feature>
<feature type="transmembrane region" description="Helical" evidence="7">
    <location>
        <begin position="421"/>
        <end position="445"/>
    </location>
</feature>
<dbReference type="AlphaFoldDB" id="A0AA92LVF4"/>
<organism evidence="9 10">
    <name type="scientific">Vibrio diabolicus</name>
    <dbReference type="NCBI Taxonomy" id="50719"/>
    <lineage>
        <taxon>Bacteria</taxon>
        <taxon>Pseudomonadati</taxon>
        <taxon>Pseudomonadota</taxon>
        <taxon>Gammaproteobacteria</taxon>
        <taxon>Vibrionales</taxon>
        <taxon>Vibrionaceae</taxon>
        <taxon>Vibrio</taxon>
        <taxon>Vibrio diabolicus subgroup</taxon>
    </lineage>
</organism>
<reference evidence="9 10" key="1">
    <citation type="submission" date="2021-01" db="EMBL/GenBank/DDBJ databases">
        <title>Characterization of a novel blaVMB-2- harboring plasmid in Vibrio diabolicus.</title>
        <authorList>
            <person name="Liu M."/>
        </authorList>
    </citation>
    <scope>NUCLEOTIDE SEQUENCE [LARGE SCALE GENOMIC DNA]</scope>
    <source>
        <strain evidence="9 10">SLV18</strain>
    </source>
</reference>
<sequence>MSAVSSSEATSTERSSAIKHSSNKSLIRWSFGEIRQGNLWPISVALILVIASIFALSALAERMEQVIVKQGKDALTADAVFVSANPIPDTLLSSTENLERSTMTRFATMAFSDNGMQLISVRAVDDNYPLMGELVLNNNPSGRVKENQLWLDERIMAQLDVKSGDSVTIGDADFTVSGAVLMEPGLSFNPFQQMPSAYIHQKDVEKTGAIQVGSRVQYRLFLQADDKTLKSLQDDTQLSPSDRWRTQDTASRSNEVFERTTQYLSLTVAIVIIMAATTLVLTCQNYVNSRTQTIAMLKSLGASRRWIEKWLFIQVTILLISASVVGLLLGSGLEYLLRIPLKDLLPEPLPSYGVTPYLVSFISAVLITVPALGIPLLGLIKTPALEVLQQGKAQRSWKRMLLVLVPVVPLLLLYADNTLVWIVLIGIAVLFVVLAAVSVALTKLFARISTQPAMKLALSRINRTPVTSGLQFGALALSLMLLSIIWLVRSDILADWERTLPADAPNVFALNIGDYELDSYLETLDKNGVTRSQAYPIIRGRLTEIDGQNVKEIEYEGEGSDAIRRELNLTWGDRLPEYNDVLAGEWTNKGSVSVEADVANDLGIELGDKLRFVINSQNYDAVVDTIRYVEWRDMKPNFYFIFSSDVMANLPGSYLISYRIDEGNEALLTSMSRSHPTVSVLDIRTMGEKIQDLIQQIVSAITILALLGVVAGLLLIFTLLRLSLSQRQQEIRLYRTLGSSKKRINTTLLAEYGIMALIASGVAVFAAEVCVAAVMIYGFDLNAQIHPELWIALPLATFVTLALVVMSLLKRLLTPVNT</sequence>
<evidence type="ECO:0000259" key="8">
    <source>
        <dbReference type="Pfam" id="PF02687"/>
    </source>
</evidence>
<dbReference type="PANTHER" id="PTHR30287">
    <property type="entry name" value="MEMBRANE COMPONENT OF PREDICTED ABC SUPERFAMILY METABOLITE UPTAKE TRANSPORTER"/>
    <property type="match status" value="1"/>
</dbReference>
<feature type="transmembrane region" description="Helical" evidence="7">
    <location>
        <begin position="38"/>
        <end position="60"/>
    </location>
</feature>
<evidence type="ECO:0000256" key="5">
    <source>
        <dbReference type="ARBA" id="ARBA00023136"/>
    </source>
</evidence>
<feature type="transmembrane region" description="Helical" evidence="7">
    <location>
        <begin position="263"/>
        <end position="289"/>
    </location>
</feature>
<dbReference type="PANTHER" id="PTHR30287:SF1">
    <property type="entry name" value="INNER MEMBRANE PROTEIN"/>
    <property type="match status" value="1"/>
</dbReference>
<evidence type="ECO:0000256" key="4">
    <source>
        <dbReference type="ARBA" id="ARBA00022989"/>
    </source>
</evidence>
<feature type="domain" description="ABC3 transporter permease C-terminal" evidence="8">
    <location>
        <begin position="268"/>
        <end position="381"/>
    </location>
</feature>
<dbReference type="Pfam" id="PF02687">
    <property type="entry name" value="FtsX"/>
    <property type="match status" value="2"/>
</dbReference>
<keyword evidence="4 7" id="KW-1133">Transmembrane helix</keyword>
<dbReference type="EMBL" id="CP069197">
    <property type="protein sequence ID" value="QRG84827.1"/>
    <property type="molecule type" value="Genomic_DNA"/>
</dbReference>
<feature type="transmembrane region" description="Helical" evidence="7">
    <location>
        <begin position="466"/>
        <end position="488"/>
    </location>
</feature>
<protein>
    <submittedName>
        <fullName evidence="9">ABC transporter permease</fullName>
    </submittedName>
</protein>
<keyword evidence="5 7" id="KW-0472">Membrane</keyword>
<dbReference type="GO" id="GO:0005886">
    <property type="term" value="C:plasma membrane"/>
    <property type="evidence" value="ECO:0007669"/>
    <property type="project" value="UniProtKB-SubCell"/>
</dbReference>
<evidence type="ECO:0000256" key="2">
    <source>
        <dbReference type="ARBA" id="ARBA00022475"/>
    </source>
</evidence>
<dbReference type="RefSeq" id="WP_203347433.1">
    <property type="nucleotide sequence ID" value="NZ_CANMIY010000007.1"/>
</dbReference>
<feature type="transmembrane region" description="Helical" evidence="7">
    <location>
        <begin position="789"/>
        <end position="809"/>
    </location>
</feature>
<keyword evidence="2" id="KW-1003">Cell membrane</keyword>
<feature type="transmembrane region" description="Helical" evidence="7">
    <location>
        <begin position="752"/>
        <end position="777"/>
    </location>
</feature>
<feature type="transmembrane region" description="Helical" evidence="7">
    <location>
        <begin position="357"/>
        <end position="380"/>
    </location>
</feature>
<feature type="region of interest" description="Disordered" evidence="6">
    <location>
        <begin position="232"/>
        <end position="251"/>
    </location>
</feature>
<comment type="subcellular location">
    <subcellularLocation>
        <location evidence="1">Cell membrane</location>
        <topology evidence="1">Multi-pass membrane protein</topology>
    </subcellularLocation>
</comment>
<evidence type="ECO:0000313" key="10">
    <source>
        <dbReference type="Proteomes" id="UP000596337"/>
    </source>
</evidence>
<keyword evidence="3 7" id="KW-0812">Transmembrane</keyword>
<feature type="transmembrane region" description="Helical" evidence="7">
    <location>
        <begin position="400"/>
        <end position="415"/>
    </location>
</feature>
<evidence type="ECO:0000256" key="1">
    <source>
        <dbReference type="ARBA" id="ARBA00004651"/>
    </source>
</evidence>
<name>A0AA92LVF4_9VIBR</name>
<evidence type="ECO:0000256" key="6">
    <source>
        <dbReference type="SAM" id="MobiDB-lite"/>
    </source>
</evidence>
<evidence type="ECO:0000313" key="9">
    <source>
        <dbReference type="EMBL" id="QRG84827.1"/>
    </source>
</evidence>